<evidence type="ECO:0000256" key="1">
    <source>
        <dbReference type="ARBA" id="ARBA00022737"/>
    </source>
</evidence>
<feature type="region of interest" description="Disordered" evidence="2">
    <location>
        <begin position="828"/>
        <end position="868"/>
    </location>
</feature>
<feature type="domain" description="Sortilin N-terminal" evidence="3">
    <location>
        <begin position="151"/>
        <end position="274"/>
    </location>
</feature>
<feature type="region of interest" description="Disordered" evidence="2">
    <location>
        <begin position="551"/>
        <end position="575"/>
    </location>
</feature>
<dbReference type="Gene3D" id="2.130.10.10">
    <property type="entry name" value="YVTN repeat-like/Quinoprotein amine dehydrogenase"/>
    <property type="match status" value="4"/>
</dbReference>
<sequence length="1117" mass="121746">MISSELRPHAESNLRRRFVVGLTLCALASLPGALSAASRAGSARPPVPPAPGFDADLLAGLAPRSIGPAGMSGRVAAIAAVESNPDIVYVGAATGGVWKSLDGGISWKPVFDDQPVAAIGAIAIDRRNPAIVWVGTGEGNVRNSASVGNGIYRSADGGETWTHLGLEGTERIHRIVLHPDDPDVAWVAALGREWGENPERGIFKTTDGGKSFRKVLYVDEKTGGADVAMVEGSPNRLFASMWQYRRWPYYFESGGPGSGLYSSLDGGETWKRVEVEDGLPEGELGRIGLGLSRSNPEVVYAMVEAKKSALLRSDDGGRTFRTMNAEPNVNPRPFYFGEIRVDPRDPDRVYSVDFTVRVSSDAGKSFSTLIRWDEIHGDHHALWIDPANPKHLIAGNDGGVAVSHDGGKTNRFVSNLPLAQFYHVAYDMDRPYNLYGGLQDNGSWRGPSSVRQGGGIRNHFWKVVGGGDGFETLPDPTDSLQGYALWQGGNLSRWNWRTGESKEIKPAPPAGTALRFNWNAGLALDPFDPRTVYLGSQFLHRSTDRGETWSIVSPDLTSNEPEWQKAGESGGLTRDASNAENYTTIVTIEPSKRERGLIWVGTDDGRLHLTRDGGATWASLEANVQGVPANTWIPAIEASTHAAGTAFAVFDNHRRSDWTPYVYRTDDFGKSWRSLATPQLRGYALAIVQDPVDPELLFLGTEFGLWVSLDGGKGWTRWSSGFPTVSVMDLAIHPRENDLIVATHGRALWVVDDITPLRGLGAKGLAEKLRLFPVAEAGQYWQPAEDGGFGFGATEFRGANRPYGAAITFLANGDELPIAEPERERGRLIAKREREGTKASATASTEKGASADKAETDPKESAKATLEIRDTAGNRVRRLKVDAKRGLNRVYWDLSRDAFKRPPTATPEEPGFNPSGPQVPPGRYEVVLTLAGEERRGYVNVLADPSSGNNAEDWQARWQAILEAGRLNDAAVSAIERIAATRRDLDAVAERIRTANAEALRDETVKEAELPLAAEAKAVREGLEKLETRFWWPLDTVGITPDIDILSRLAYVRGYLGSSWSRPNPTHLEYLRQARQQLETALTDLNAFYAKEVETYRAALAAQKVELVPAAAPISVP</sequence>
<dbReference type="AlphaFoldDB" id="L7VXV8"/>
<dbReference type="GO" id="GO:0010411">
    <property type="term" value="P:xyloglucan metabolic process"/>
    <property type="evidence" value="ECO:0007669"/>
    <property type="project" value="TreeGrafter"/>
</dbReference>
<protein>
    <recommendedName>
        <fullName evidence="3">Sortilin N-terminal domain-containing protein</fullName>
    </recommendedName>
</protein>
<dbReference type="InterPro" id="IPR052025">
    <property type="entry name" value="Xyloglucanase_GH74"/>
</dbReference>
<dbReference type="Pfam" id="PF15902">
    <property type="entry name" value="Sortilin-Vps10"/>
    <property type="match status" value="1"/>
</dbReference>
<dbReference type="InterPro" id="IPR015943">
    <property type="entry name" value="WD40/YVTN_repeat-like_dom_sf"/>
</dbReference>
<dbReference type="InterPro" id="IPR036278">
    <property type="entry name" value="Sialidase_sf"/>
</dbReference>
<dbReference type="Gene3D" id="2.60.40.4070">
    <property type="match status" value="1"/>
</dbReference>
<reference evidence="4" key="1">
    <citation type="submission" date="2012-09" db="EMBL/GenBank/DDBJ databases">
        <title>Metagenomic Characterization of a Microbial Community in Wastewater Detects High Levels of Antibiotic Resistance.</title>
        <authorList>
            <person name="Abrams M."/>
            <person name="Caldwell A."/>
            <person name="Vandaei E."/>
            <person name="Lee W."/>
            <person name="Perrott J."/>
            <person name="Khan S.Y."/>
            <person name="Ta J."/>
            <person name="Romero D."/>
            <person name="Nguyen V."/>
            <person name="Pourmand N."/>
            <person name="Ouverney C.C."/>
        </authorList>
    </citation>
    <scope>NUCLEOTIDE SEQUENCE</scope>
</reference>
<dbReference type="CDD" id="cd15482">
    <property type="entry name" value="Sialidase_non-viral"/>
    <property type="match status" value="2"/>
</dbReference>
<feature type="compositionally biased region" description="Basic and acidic residues" evidence="2">
    <location>
        <begin position="828"/>
        <end position="837"/>
    </location>
</feature>
<name>L7VXV8_9BACT</name>
<dbReference type="PANTHER" id="PTHR43739:SF5">
    <property type="entry name" value="EXO-ALPHA-SIALIDASE"/>
    <property type="match status" value="1"/>
</dbReference>
<organism evidence="4">
    <name type="scientific">uncultured bacterium A1Q1_fos_499</name>
    <dbReference type="NCBI Taxonomy" id="1256578"/>
    <lineage>
        <taxon>Bacteria</taxon>
        <taxon>environmental samples</taxon>
    </lineage>
</organism>
<accession>L7VXV8</accession>
<evidence type="ECO:0000313" key="4">
    <source>
        <dbReference type="EMBL" id="AGC72484.1"/>
    </source>
</evidence>
<proteinExistence type="predicted"/>
<dbReference type="SUPFAM" id="SSF50939">
    <property type="entry name" value="Sialidases"/>
    <property type="match status" value="2"/>
</dbReference>
<evidence type="ECO:0000256" key="2">
    <source>
        <dbReference type="SAM" id="MobiDB-lite"/>
    </source>
</evidence>
<dbReference type="PANTHER" id="PTHR43739">
    <property type="entry name" value="XYLOGLUCANASE (EUROFUNG)"/>
    <property type="match status" value="1"/>
</dbReference>
<keyword evidence="1" id="KW-0677">Repeat</keyword>
<evidence type="ECO:0000259" key="3">
    <source>
        <dbReference type="Pfam" id="PF15902"/>
    </source>
</evidence>
<dbReference type="EMBL" id="JX649903">
    <property type="protein sequence ID" value="AGC72484.1"/>
    <property type="molecule type" value="Genomic_DNA"/>
</dbReference>
<feature type="region of interest" description="Disordered" evidence="2">
    <location>
        <begin position="899"/>
        <end position="921"/>
    </location>
</feature>
<feature type="compositionally biased region" description="Basic and acidic residues" evidence="2">
    <location>
        <begin position="849"/>
        <end position="868"/>
    </location>
</feature>
<dbReference type="InterPro" id="IPR031778">
    <property type="entry name" value="Sortilin_N"/>
</dbReference>